<dbReference type="Pfam" id="PF09335">
    <property type="entry name" value="VTT_dom"/>
    <property type="match status" value="1"/>
</dbReference>
<dbReference type="PANTHER" id="PTHR42709:SF9">
    <property type="entry name" value="ALKALINE PHOSPHATASE LIKE PROTEIN"/>
    <property type="match status" value="1"/>
</dbReference>
<evidence type="ECO:0000313" key="4">
    <source>
        <dbReference type="EMBL" id="AJA51632.1"/>
    </source>
</evidence>
<dbReference type="eggNOG" id="COG0586">
    <property type="taxonomic scope" value="Bacteria"/>
</dbReference>
<keyword evidence="2" id="KW-1133">Transmembrane helix</keyword>
<dbReference type="EMBL" id="CP009268">
    <property type="protein sequence ID" value="AJA51632.1"/>
    <property type="molecule type" value="Genomic_DNA"/>
</dbReference>
<evidence type="ECO:0000256" key="1">
    <source>
        <dbReference type="ARBA" id="ARBA00010792"/>
    </source>
</evidence>
<name>A0A0H3J2I2_CLOPA</name>
<dbReference type="Proteomes" id="UP000028042">
    <property type="component" value="Unassembled WGS sequence"/>
</dbReference>
<dbReference type="KEGG" id="cpae:CPAST_c15690"/>
<dbReference type="KEGG" id="cpat:CLPA_c15690"/>
<feature type="domain" description="VTT" evidence="3">
    <location>
        <begin position="29"/>
        <end position="155"/>
    </location>
</feature>
<feature type="transmembrane region" description="Helical" evidence="2">
    <location>
        <begin position="137"/>
        <end position="158"/>
    </location>
</feature>
<reference evidence="5 6" key="3">
    <citation type="journal article" name="Genome Announc.">
        <title>Improved Draft Genome Sequence of Clostridium pasteurianum Strain ATCC 6013 (DSM 525) Using a Hybrid Next-Generation Sequencing Approach.</title>
        <authorList>
            <person name="Pyne M.E."/>
            <person name="Utturkar S."/>
            <person name="Brown S.D."/>
            <person name="Moo-Young M."/>
            <person name="Chung D.A."/>
            <person name="Chou C.P."/>
        </authorList>
    </citation>
    <scope>NUCLEOTIDE SEQUENCE [LARGE SCALE GENOMIC DNA]</scope>
    <source>
        <strain evidence="5 6">ATCC 6013</strain>
    </source>
</reference>
<accession>A0A0H3J2I2</accession>
<organism evidence="4 7">
    <name type="scientific">Clostridium pasteurianum DSM 525 = ATCC 6013</name>
    <dbReference type="NCBI Taxonomy" id="1262449"/>
    <lineage>
        <taxon>Bacteria</taxon>
        <taxon>Bacillati</taxon>
        <taxon>Bacillota</taxon>
        <taxon>Clostridia</taxon>
        <taxon>Eubacteriales</taxon>
        <taxon>Clostridiaceae</taxon>
        <taxon>Clostridium</taxon>
    </lineage>
</organism>
<proteinExistence type="inferred from homology"/>
<feature type="transmembrane region" description="Helical" evidence="2">
    <location>
        <begin position="12"/>
        <end position="29"/>
    </location>
</feature>
<reference evidence="5" key="2">
    <citation type="submission" date="2015-10" db="EMBL/GenBank/DDBJ databases">
        <title>Improved Draft Genome Sequence of Clostridium pasteurianum Strain ATCC 6013 (DSM 525) Using a Hybrid Next-Generation Sequencing Approach.</title>
        <authorList>
            <person name="Pyne M.E."/>
            <person name="Utturkar S.M."/>
            <person name="Brown S.D."/>
            <person name="Moo-Young M."/>
            <person name="Chung D.A."/>
            <person name="Chou P.C."/>
        </authorList>
    </citation>
    <scope>NUCLEOTIDE SEQUENCE</scope>
    <source>
        <strain evidence="5">ATCC 6013</strain>
    </source>
</reference>
<comment type="similarity">
    <text evidence="1">Belongs to the DedA family.</text>
</comment>
<dbReference type="AlphaFoldDB" id="A0A0H3J2I2"/>
<sequence>MQFIKLLLDEYGYSVLFISLMLELIALPLPGETLMSYCGYLVYIGTLNWTISVILAALGTIIGITISYFIGRTLGIDFLNKFGRYLHIKPESFEKVSKWFEKYGCGILVISYFIPGVRHLTGYFAGITKISLKKFSVSAYAGAFLWSFTFITLGKFLGSGWSRFHTYIKRYFVFITVVLVILVLMVFVYKFFKKKL</sequence>
<dbReference type="GO" id="GO:0005886">
    <property type="term" value="C:plasma membrane"/>
    <property type="evidence" value="ECO:0007669"/>
    <property type="project" value="TreeGrafter"/>
</dbReference>
<keyword evidence="2" id="KW-0812">Transmembrane</keyword>
<evidence type="ECO:0000313" key="6">
    <source>
        <dbReference type="Proteomes" id="UP000028042"/>
    </source>
</evidence>
<keyword evidence="7" id="KW-1185">Reference proteome</keyword>
<evidence type="ECO:0000313" key="5">
    <source>
        <dbReference type="EMBL" id="KRU12361.1"/>
    </source>
</evidence>
<protein>
    <submittedName>
        <fullName evidence="5">SNARE associated protein</fullName>
    </submittedName>
</protein>
<evidence type="ECO:0000259" key="3">
    <source>
        <dbReference type="Pfam" id="PF09335"/>
    </source>
</evidence>
<dbReference type="GeneID" id="93073740"/>
<gene>
    <name evidence="4" type="ORF">CLPA_c15690</name>
    <name evidence="5" type="ORF">CP6013_01608</name>
</gene>
<dbReference type="PANTHER" id="PTHR42709">
    <property type="entry name" value="ALKALINE PHOSPHATASE LIKE PROTEIN"/>
    <property type="match status" value="1"/>
</dbReference>
<evidence type="ECO:0000256" key="2">
    <source>
        <dbReference type="SAM" id="Phobius"/>
    </source>
</evidence>
<dbReference type="InterPro" id="IPR051311">
    <property type="entry name" value="DedA_domain"/>
</dbReference>
<reference evidence="4 7" key="1">
    <citation type="journal article" date="2015" name="Genome Announc.">
        <title>Complete Genome Sequence of the Nitrogen-Fixing and Solvent-Producing Clostridium pasteurianum DSM 525.</title>
        <authorList>
            <person name="Poehlein A."/>
            <person name="Grosse-Honebrink A."/>
            <person name="Zhang Y."/>
            <person name="Minton N.P."/>
            <person name="Daniel R."/>
        </authorList>
    </citation>
    <scope>NUCLEOTIDE SEQUENCE [LARGE SCALE GENOMIC DNA]</scope>
    <source>
        <strain evidence="4">DSM 525</strain>
        <strain evidence="7">DSM 525 / ATCC 6013</strain>
    </source>
</reference>
<dbReference type="PATRIC" id="fig|1262449.3.peg.3348"/>
<dbReference type="RefSeq" id="WP_003447156.1">
    <property type="nucleotide sequence ID" value="NZ_ANZB01000014.1"/>
</dbReference>
<feature type="transmembrane region" description="Helical" evidence="2">
    <location>
        <begin position="170"/>
        <end position="192"/>
    </location>
</feature>
<evidence type="ECO:0000313" key="7">
    <source>
        <dbReference type="Proteomes" id="UP000030905"/>
    </source>
</evidence>
<dbReference type="InterPro" id="IPR032816">
    <property type="entry name" value="VTT_dom"/>
</dbReference>
<dbReference type="Proteomes" id="UP000030905">
    <property type="component" value="Chromosome"/>
</dbReference>
<dbReference type="EMBL" id="JPGY02000001">
    <property type="protein sequence ID" value="KRU12361.1"/>
    <property type="molecule type" value="Genomic_DNA"/>
</dbReference>
<feature type="transmembrane region" description="Helical" evidence="2">
    <location>
        <begin position="49"/>
        <end position="71"/>
    </location>
</feature>
<keyword evidence="2" id="KW-0472">Membrane</keyword>